<evidence type="ECO:0000259" key="5">
    <source>
        <dbReference type="Pfam" id="PF06978"/>
    </source>
</evidence>
<gene>
    <name evidence="8" type="ORF">P691DRAFT_804076</name>
</gene>
<dbReference type="PANTHER" id="PTHR22731:SF3">
    <property type="entry name" value="RIBONUCLEASES P_MRP PROTEIN SUBUNIT POP1"/>
    <property type="match status" value="1"/>
</dbReference>
<feature type="domain" description="Pop1 N-terminal" evidence="5">
    <location>
        <begin position="136"/>
        <end position="213"/>
    </location>
</feature>
<evidence type="ECO:0000313" key="9">
    <source>
        <dbReference type="Proteomes" id="UP000807342"/>
    </source>
</evidence>
<feature type="domain" description="POPLD" evidence="6">
    <location>
        <begin position="507"/>
        <end position="598"/>
    </location>
</feature>
<dbReference type="PANTHER" id="PTHR22731">
    <property type="entry name" value="RIBONUCLEASES P/MRP PROTEIN SUBUNIT POP1"/>
    <property type="match status" value="1"/>
</dbReference>
<dbReference type="Pfam" id="PF22770">
    <property type="entry name" value="POP1_C"/>
    <property type="match status" value="1"/>
</dbReference>
<evidence type="ECO:0000256" key="1">
    <source>
        <dbReference type="ARBA" id="ARBA00004123"/>
    </source>
</evidence>
<proteinExistence type="predicted"/>
<dbReference type="GO" id="GO:0001682">
    <property type="term" value="P:tRNA 5'-leader removal"/>
    <property type="evidence" value="ECO:0007669"/>
    <property type="project" value="InterPro"/>
</dbReference>
<dbReference type="AlphaFoldDB" id="A0A9P5XPT5"/>
<evidence type="ECO:0000259" key="7">
    <source>
        <dbReference type="Pfam" id="PF22770"/>
    </source>
</evidence>
<feature type="compositionally biased region" description="Low complexity" evidence="4">
    <location>
        <begin position="291"/>
        <end position="302"/>
    </location>
</feature>
<dbReference type="EMBL" id="MU151052">
    <property type="protein sequence ID" value="KAF9454729.1"/>
    <property type="molecule type" value="Genomic_DNA"/>
</dbReference>
<feature type="domain" description="POP1 C-terminal" evidence="7">
    <location>
        <begin position="773"/>
        <end position="846"/>
    </location>
</feature>
<evidence type="ECO:0000259" key="6">
    <source>
        <dbReference type="Pfam" id="PF08170"/>
    </source>
</evidence>
<dbReference type="Pfam" id="PF08170">
    <property type="entry name" value="POPLD"/>
    <property type="match status" value="1"/>
</dbReference>
<accession>A0A9P5XPT5</accession>
<protein>
    <submittedName>
        <fullName evidence="8">POP1-domain-containing protein</fullName>
    </submittedName>
</protein>
<dbReference type="InterPro" id="IPR039182">
    <property type="entry name" value="Pop1"/>
</dbReference>
<organism evidence="8 9">
    <name type="scientific">Macrolepiota fuliginosa MF-IS2</name>
    <dbReference type="NCBI Taxonomy" id="1400762"/>
    <lineage>
        <taxon>Eukaryota</taxon>
        <taxon>Fungi</taxon>
        <taxon>Dikarya</taxon>
        <taxon>Basidiomycota</taxon>
        <taxon>Agaricomycotina</taxon>
        <taxon>Agaricomycetes</taxon>
        <taxon>Agaricomycetidae</taxon>
        <taxon>Agaricales</taxon>
        <taxon>Agaricineae</taxon>
        <taxon>Agaricaceae</taxon>
        <taxon>Macrolepiota</taxon>
    </lineage>
</organism>
<keyword evidence="2" id="KW-0819">tRNA processing</keyword>
<dbReference type="InterPro" id="IPR055079">
    <property type="entry name" value="POP1_C"/>
</dbReference>
<dbReference type="Proteomes" id="UP000807342">
    <property type="component" value="Unassembled WGS sequence"/>
</dbReference>
<name>A0A9P5XPT5_9AGAR</name>
<evidence type="ECO:0000256" key="2">
    <source>
        <dbReference type="ARBA" id="ARBA00022694"/>
    </source>
</evidence>
<dbReference type="InterPro" id="IPR009723">
    <property type="entry name" value="Pop1_N"/>
</dbReference>
<comment type="caution">
    <text evidence="8">The sequence shown here is derived from an EMBL/GenBank/DDBJ whole genome shotgun (WGS) entry which is preliminary data.</text>
</comment>
<comment type="subcellular location">
    <subcellularLocation>
        <location evidence="1">Nucleus</location>
    </subcellularLocation>
</comment>
<evidence type="ECO:0000256" key="4">
    <source>
        <dbReference type="SAM" id="MobiDB-lite"/>
    </source>
</evidence>
<dbReference type="GO" id="GO:0005655">
    <property type="term" value="C:nucleolar ribonuclease P complex"/>
    <property type="evidence" value="ECO:0007669"/>
    <property type="project" value="InterPro"/>
</dbReference>
<feature type="region of interest" description="Disordered" evidence="4">
    <location>
        <begin position="1"/>
        <end position="47"/>
    </location>
</feature>
<dbReference type="InterPro" id="IPR012590">
    <property type="entry name" value="POPLD_dom"/>
</dbReference>
<feature type="region of interest" description="Disordered" evidence="4">
    <location>
        <begin position="277"/>
        <end position="308"/>
    </location>
</feature>
<keyword evidence="3" id="KW-0539">Nucleus</keyword>
<dbReference type="GO" id="GO:0000172">
    <property type="term" value="C:ribonuclease MRP complex"/>
    <property type="evidence" value="ECO:0007669"/>
    <property type="project" value="InterPro"/>
</dbReference>
<reference evidence="8" key="1">
    <citation type="submission" date="2020-11" db="EMBL/GenBank/DDBJ databases">
        <authorList>
            <consortium name="DOE Joint Genome Institute"/>
            <person name="Ahrendt S."/>
            <person name="Riley R."/>
            <person name="Andreopoulos W."/>
            <person name="Labutti K."/>
            <person name="Pangilinan J."/>
            <person name="Ruiz-Duenas F.J."/>
            <person name="Barrasa J.M."/>
            <person name="Sanchez-Garcia M."/>
            <person name="Camarero S."/>
            <person name="Miyauchi S."/>
            <person name="Serrano A."/>
            <person name="Linde D."/>
            <person name="Babiker R."/>
            <person name="Drula E."/>
            <person name="Ayuso-Fernandez I."/>
            <person name="Pacheco R."/>
            <person name="Padilla G."/>
            <person name="Ferreira P."/>
            <person name="Barriuso J."/>
            <person name="Kellner H."/>
            <person name="Castanera R."/>
            <person name="Alfaro M."/>
            <person name="Ramirez L."/>
            <person name="Pisabarro A.G."/>
            <person name="Kuo A."/>
            <person name="Tritt A."/>
            <person name="Lipzen A."/>
            <person name="He G."/>
            <person name="Yan M."/>
            <person name="Ng V."/>
            <person name="Cullen D."/>
            <person name="Martin F."/>
            <person name="Rosso M.-N."/>
            <person name="Henrissat B."/>
            <person name="Hibbett D."/>
            <person name="Martinez A.T."/>
            <person name="Grigoriev I.V."/>
        </authorList>
    </citation>
    <scope>NUCLEOTIDE SEQUENCE</scope>
    <source>
        <strain evidence="8">MF-IS2</strain>
    </source>
</reference>
<sequence length="850" mass="95326">MSSNGGVKRKNGGEEVTGREKKKQRMNIARTIPVQSGPVARDSSQGVVNGMRGLPSAIDVEKFAEARAFEIDAMESAMKTASNASTQRAWQALPRHLRRRAASHDVRRVPARLREKARAEMDPMRKKLLSRKLPKAGKNKKITRTASFLKRQHDKSWLETHLWHAKRMKMENMWGYRLAVQPTEKSYRPSHRASIQGSILHDASYFATLEMKGPQSTLVSVLELICDTQGPGPGAIRWVVGSRVLNTHLYECGSYPFGPIGPVTIIWRPVNTYPGGQEWTNPNSSRKGKETATGPASTTPGTDPNRPRSLWLRIHPLIFDSVARELQKATSQVLDRPRPSTDEVEVEIADLRGQVNAFEIMGPKSSQVLKGALSPVSKDDRQEFKKFWSSLSDVQVAGSIPRGTVVGFTVIDPRLNFPPKNASVEYKEEAPQIFPSTELAKSDIWEQDIRNTLFKPRYKKKDLDERRHKNLVPGTSLSPTRQDSRVPLLLIRRTLETPGVESQSIHGYVLLIPAGWSMAFWPSLIYTGTRVGGQRERQTQAFEAGTLYFPRDFPFSPAYESWVKRRESEERGKWVRTPPAKRVNYGKLGVRSPWRADWDVVLGLKEAVPFVESMAEGKGGEKGKIDELVSTQRDDQMDIDGDSKEGQDADIEMEMDVDDTELKPWLFHGPEITRILAALRLDPATNLLKEINKLRQKRSLEPLGAMVNATDLLNHALVNVKVTMFKEGVPEDMAMIYRVSDEEAASWEKLMEGGGKPGERSVVNILQLANRQPPQGDVIGYVTTGHYSLSRGEGFALGAVPLTKLLELQRQQGRLHPHLADDRQTLLVKVRNINGQQCRPAHIKVLECGS</sequence>
<keyword evidence="9" id="KW-1185">Reference proteome</keyword>
<dbReference type="Pfam" id="PF06978">
    <property type="entry name" value="POP1_N"/>
    <property type="match status" value="1"/>
</dbReference>
<dbReference type="OrthoDB" id="442863at2759"/>
<evidence type="ECO:0000256" key="3">
    <source>
        <dbReference type="ARBA" id="ARBA00023242"/>
    </source>
</evidence>
<evidence type="ECO:0000313" key="8">
    <source>
        <dbReference type="EMBL" id="KAF9454729.1"/>
    </source>
</evidence>